<dbReference type="Gene3D" id="1.25.40.20">
    <property type="entry name" value="Ankyrin repeat-containing domain"/>
    <property type="match status" value="1"/>
</dbReference>
<dbReference type="InterPro" id="IPR036770">
    <property type="entry name" value="Ankyrin_rpt-contain_sf"/>
</dbReference>
<protein>
    <recommendedName>
        <fullName evidence="3">Ankyrin repeat-containing domain protein</fullName>
    </recommendedName>
</protein>
<accession>A0ABQ6MPA7</accession>
<dbReference type="Proteomes" id="UP001165060">
    <property type="component" value="Unassembled WGS sequence"/>
</dbReference>
<comment type="caution">
    <text evidence="1">The sequence shown here is derived from an EMBL/GenBank/DDBJ whole genome shotgun (WGS) entry which is preliminary data.</text>
</comment>
<name>A0ABQ6MPA7_9STRA</name>
<gene>
    <name evidence="1" type="ORF">TeGR_g3127</name>
</gene>
<keyword evidence="2" id="KW-1185">Reference proteome</keyword>
<evidence type="ECO:0000313" key="1">
    <source>
        <dbReference type="EMBL" id="GMI30100.1"/>
    </source>
</evidence>
<evidence type="ECO:0000313" key="2">
    <source>
        <dbReference type="Proteomes" id="UP001165060"/>
    </source>
</evidence>
<evidence type="ECO:0008006" key="3">
    <source>
        <dbReference type="Google" id="ProtNLM"/>
    </source>
</evidence>
<reference evidence="1 2" key="1">
    <citation type="journal article" date="2023" name="Commun. Biol.">
        <title>Genome analysis of Parmales, the sister group of diatoms, reveals the evolutionary specialization of diatoms from phago-mixotrophs to photoautotrophs.</title>
        <authorList>
            <person name="Ban H."/>
            <person name="Sato S."/>
            <person name="Yoshikawa S."/>
            <person name="Yamada K."/>
            <person name="Nakamura Y."/>
            <person name="Ichinomiya M."/>
            <person name="Sato N."/>
            <person name="Blanc-Mathieu R."/>
            <person name="Endo H."/>
            <person name="Kuwata A."/>
            <person name="Ogata H."/>
        </authorList>
    </citation>
    <scope>NUCLEOTIDE SEQUENCE [LARGE SCALE GENOMIC DNA]</scope>
</reference>
<organism evidence="1 2">
    <name type="scientific">Tetraparma gracilis</name>
    <dbReference type="NCBI Taxonomy" id="2962635"/>
    <lineage>
        <taxon>Eukaryota</taxon>
        <taxon>Sar</taxon>
        <taxon>Stramenopiles</taxon>
        <taxon>Ochrophyta</taxon>
        <taxon>Bolidophyceae</taxon>
        <taxon>Parmales</taxon>
        <taxon>Triparmaceae</taxon>
        <taxon>Tetraparma</taxon>
    </lineage>
</organism>
<proteinExistence type="predicted"/>
<dbReference type="EMBL" id="BRYB01003081">
    <property type="protein sequence ID" value="GMI30100.1"/>
    <property type="molecule type" value="Genomic_DNA"/>
</dbReference>
<sequence>MVRFRPSTQPVTECGPARASAAVRALKSAIAQSDLEAIQEMLAAGTDLAAADLGSNALHDLVMAEVLFMPADSFESFPPAIAADNPFNVSYNTPPLLASLVCNKTFTAAAAVPDVNGQLPLHLAVAEHSPLLFVWMLMRAFPAGAATRDRCGKLLPFHYTLYPGGEEEKLKFLVSCFEGCSKEMVPDTSNGKMVTPLEFFIANGDASAGGVLALLNDGGAAMADMKSSEGGFLVGRRFLRNEKRHELLQLVALMKKRLGLGGWGCGAGDCCEDEAGGGGAYAGWEGGGTNDEEQMLKFLVAVFGEKKQCGGGGVMGRVQETIMGFVGLLDGTDGEEAREDCMWEGELEEEGVGEAEWRKRVVNLRRELSREIRRGRRYGWSAPVE</sequence>